<protein>
    <submittedName>
        <fullName evidence="1">Uncharacterized protein</fullName>
    </submittedName>
</protein>
<accession>C3N616</accession>
<sequence length="83" mass="9953">MLSVKEVLERIMNIVRQRGYETETYSNHLIIYDSEFKVDITVIDDNIIIVESRDFPKDKIRIVKVREMIEKDDIELLRLLNLD</sequence>
<dbReference type="Proteomes" id="UP000002307">
    <property type="component" value="Chromosome"/>
</dbReference>
<dbReference type="AlphaFoldDB" id="C3N616"/>
<name>C3N616_SACI3</name>
<evidence type="ECO:0000313" key="1">
    <source>
        <dbReference type="EMBL" id="ACP55441.1"/>
    </source>
</evidence>
<evidence type="ECO:0000313" key="2">
    <source>
        <dbReference type="Proteomes" id="UP000002307"/>
    </source>
</evidence>
<dbReference type="KEGG" id="sim:M1627_1557"/>
<dbReference type="GeneID" id="84058858"/>
<dbReference type="RefSeq" id="WP_012718882.1">
    <property type="nucleotide sequence ID" value="NC_012632.1"/>
</dbReference>
<proteinExistence type="predicted"/>
<gene>
    <name evidence="1" type="ordered locus">M1627_1557</name>
</gene>
<dbReference type="HOGENOM" id="CLU_2534828_0_0_2"/>
<dbReference type="EMBL" id="CP001401">
    <property type="protein sequence ID" value="ACP55441.1"/>
    <property type="molecule type" value="Genomic_DNA"/>
</dbReference>
<organism evidence="1 2">
    <name type="scientific">Saccharolobus islandicus (strain M.16.27)</name>
    <name type="common">Sulfolobus islandicus</name>
    <dbReference type="NCBI Taxonomy" id="427318"/>
    <lineage>
        <taxon>Archaea</taxon>
        <taxon>Thermoproteota</taxon>
        <taxon>Thermoprotei</taxon>
        <taxon>Sulfolobales</taxon>
        <taxon>Sulfolobaceae</taxon>
        <taxon>Saccharolobus</taxon>
    </lineage>
</organism>
<reference evidence="1 2" key="1">
    <citation type="journal article" date="2009" name="Proc. Natl. Acad. Sci. U.S.A.">
        <title>Biogeography of the Sulfolobus islandicus pan-genome.</title>
        <authorList>
            <person name="Reno M.L."/>
            <person name="Held N.L."/>
            <person name="Fields C.J."/>
            <person name="Burke P.V."/>
            <person name="Whitaker R.J."/>
        </authorList>
    </citation>
    <scope>NUCLEOTIDE SEQUENCE [LARGE SCALE GENOMIC DNA]</scope>
    <source>
        <strain evidence="1 2">M.16.27</strain>
    </source>
</reference>